<evidence type="ECO:0000256" key="1">
    <source>
        <dbReference type="ARBA" id="ARBA00010333"/>
    </source>
</evidence>
<feature type="domain" description="Solute-binding protein family 3/N-terminal" evidence="5">
    <location>
        <begin position="56"/>
        <end position="294"/>
    </location>
</feature>
<dbReference type="PANTHER" id="PTHR30085">
    <property type="entry name" value="AMINO ACID ABC TRANSPORTER PERMEASE"/>
    <property type="match status" value="1"/>
</dbReference>
<dbReference type="GO" id="GO:0030288">
    <property type="term" value="C:outer membrane-bounded periplasmic space"/>
    <property type="evidence" value="ECO:0007669"/>
    <property type="project" value="TreeGrafter"/>
</dbReference>
<dbReference type="STRING" id="1454004.AW11_00464"/>
<protein>
    <submittedName>
        <fullName evidence="6">Glutamate/aspartate periplasmic-binding protein</fullName>
    </submittedName>
</protein>
<reference evidence="6" key="1">
    <citation type="submission" date="2014-02" db="EMBL/GenBank/DDBJ databases">
        <title>Expanding our view of genomic diversity in Candidatus Accumulibacter clades.</title>
        <authorList>
            <person name="Skennerton C.T."/>
            <person name="Barr J.J."/>
            <person name="Slater F.R."/>
            <person name="Bond P.L."/>
            <person name="Tyson G.W."/>
        </authorList>
    </citation>
    <scope>NUCLEOTIDE SEQUENCE [LARGE SCALE GENOMIC DNA]</scope>
</reference>
<feature type="signal peptide" evidence="4">
    <location>
        <begin position="1"/>
        <end position="44"/>
    </location>
</feature>
<keyword evidence="7" id="KW-1185">Reference proteome</keyword>
<dbReference type="Gene3D" id="3.40.190.10">
    <property type="entry name" value="Periplasmic binding protein-like II"/>
    <property type="match status" value="2"/>
</dbReference>
<dbReference type="InterPro" id="IPR001638">
    <property type="entry name" value="Solute-binding_3/MltF_N"/>
</dbReference>
<proteinExistence type="inferred from homology"/>
<name>A0A011QMP9_ACCRE</name>
<evidence type="ECO:0000313" key="7">
    <source>
        <dbReference type="Proteomes" id="UP000022141"/>
    </source>
</evidence>
<evidence type="ECO:0000259" key="5">
    <source>
        <dbReference type="SMART" id="SM00062"/>
    </source>
</evidence>
<dbReference type="SUPFAM" id="SSF53850">
    <property type="entry name" value="Periplasmic binding protein-like II"/>
    <property type="match status" value="1"/>
</dbReference>
<keyword evidence="3 4" id="KW-0732">Signal</keyword>
<gene>
    <name evidence="6" type="primary">gltI_1</name>
    <name evidence="6" type="ORF">AW11_00464</name>
</gene>
<comment type="caution">
    <text evidence="6">The sequence shown here is derived from an EMBL/GenBank/DDBJ whole genome shotgun (WGS) entry which is preliminary data.</text>
</comment>
<dbReference type="InterPro" id="IPR051455">
    <property type="entry name" value="Bact_solute-bind_prot3"/>
</dbReference>
<dbReference type="AlphaFoldDB" id="A0A011QMP9"/>
<dbReference type="EMBL" id="JEMY01000004">
    <property type="protein sequence ID" value="EXI90607.1"/>
    <property type="molecule type" value="Genomic_DNA"/>
</dbReference>
<accession>A0A011QMP9</accession>
<dbReference type="GO" id="GO:0006865">
    <property type="term" value="P:amino acid transport"/>
    <property type="evidence" value="ECO:0007669"/>
    <property type="project" value="TreeGrafter"/>
</dbReference>
<comment type="similarity">
    <text evidence="1">Belongs to the bacterial solute-binding protein 3 family.</text>
</comment>
<dbReference type="SMART" id="SM00062">
    <property type="entry name" value="PBPb"/>
    <property type="match status" value="1"/>
</dbReference>
<dbReference type="PANTHER" id="PTHR30085:SF6">
    <property type="entry name" value="ABC TRANSPORTER GLUTAMINE-BINDING PROTEIN GLNH"/>
    <property type="match status" value="1"/>
</dbReference>
<dbReference type="GO" id="GO:0005576">
    <property type="term" value="C:extracellular region"/>
    <property type="evidence" value="ECO:0007669"/>
    <property type="project" value="TreeGrafter"/>
</dbReference>
<dbReference type="CDD" id="cd13688">
    <property type="entry name" value="PBP2_GltI_DEBP"/>
    <property type="match status" value="1"/>
</dbReference>
<evidence type="ECO:0000256" key="4">
    <source>
        <dbReference type="SAM" id="SignalP"/>
    </source>
</evidence>
<dbReference type="eggNOG" id="COG0834">
    <property type="taxonomic scope" value="Bacteria"/>
</dbReference>
<dbReference type="Pfam" id="PF00497">
    <property type="entry name" value="SBP_bac_3"/>
    <property type="match status" value="1"/>
</dbReference>
<evidence type="ECO:0000313" key="6">
    <source>
        <dbReference type="EMBL" id="EXI90607.1"/>
    </source>
</evidence>
<dbReference type="Proteomes" id="UP000022141">
    <property type="component" value="Unassembled WGS sequence"/>
</dbReference>
<feature type="chain" id="PRO_5001462368" evidence="4">
    <location>
        <begin position="45"/>
        <end position="317"/>
    </location>
</feature>
<evidence type="ECO:0000256" key="3">
    <source>
        <dbReference type="ARBA" id="ARBA00022729"/>
    </source>
</evidence>
<organism evidence="6 7">
    <name type="scientific">Accumulibacter regalis</name>
    <dbReference type="NCBI Taxonomy" id="522306"/>
    <lineage>
        <taxon>Bacteria</taxon>
        <taxon>Pseudomonadati</taxon>
        <taxon>Pseudomonadota</taxon>
        <taxon>Betaproteobacteria</taxon>
        <taxon>Candidatus Accumulibacter</taxon>
    </lineage>
</organism>
<dbReference type="PATRIC" id="fig|1454004.3.peg.477"/>
<sequence>MNRQRLLGNTLKRIAATLRAATVRLPALAGAALLAFAVQGPAHAEPVLERIRNSGVLNAGTRADAVPFGYRVKAAGENKERLVGFSVDLIDEIRKKLSKKLGREIETRLRTTTASDRMELVASQAIDIECGITTPTWERQKTVDFSIPFFGNGTRIMVLRTSGQGLGSLHGRRIGVAAGTTTEGILKQHVPDALIVEVPDMATGFEMFARGELDGLANIGIVLRAMVEKSPLKSKVTLLPRTEELSYEAMACSLPQNDSEWRAFVNEVFADLLEGVDQYRGGYFEIYDKWFGPRGVVYFPLDYVVAQRLSASIIWLK</sequence>
<keyword evidence="2" id="KW-0813">Transport</keyword>
<evidence type="ECO:0000256" key="2">
    <source>
        <dbReference type="ARBA" id="ARBA00022448"/>
    </source>
</evidence>